<evidence type="ECO:0000313" key="1">
    <source>
        <dbReference type="EMBL" id="CAG9619831.1"/>
    </source>
</evidence>
<dbReference type="RefSeq" id="WP_230499760.1">
    <property type="nucleotide sequence ID" value="NZ_CAKJTJ010000002.1"/>
</dbReference>
<sequence>MMGVTFILITSLILLYFYDHLFGTVKSKRTMNVPIKGVLVTGILYYLVSKELMNQEDALEFENATLEEVELFVTTKNILTTEEWGNLCLEQCKLHLANDIDVDIPC</sequence>
<organism evidence="1 2">
    <name type="scientific">Sutcliffiella rhizosphaerae</name>
    <dbReference type="NCBI Taxonomy" id="2880967"/>
    <lineage>
        <taxon>Bacteria</taxon>
        <taxon>Bacillati</taxon>
        <taxon>Bacillota</taxon>
        <taxon>Bacilli</taxon>
        <taxon>Bacillales</taxon>
        <taxon>Bacillaceae</taxon>
        <taxon>Sutcliffiella</taxon>
    </lineage>
</organism>
<gene>
    <name evidence="1" type="ORF">BACCIP111883_00599</name>
</gene>
<protein>
    <submittedName>
        <fullName evidence="1">Uncharacterized protein</fullName>
    </submittedName>
</protein>
<accession>A0ABM8YIY2</accession>
<proteinExistence type="predicted"/>
<reference evidence="1 2" key="1">
    <citation type="submission" date="2021-10" db="EMBL/GenBank/DDBJ databases">
        <authorList>
            <person name="Criscuolo A."/>
        </authorList>
    </citation>
    <scope>NUCLEOTIDE SEQUENCE [LARGE SCALE GENOMIC DNA]</scope>
    <source>
        <strain evidence="2">CIP 111883</strain>
    </source>
</reference>
<evidence type="ECO:0000313" key="2">
    <source>
        <dbReference type="Proteomes" id="UP000789833"/>
    </source>
</evidence>
<name>A0ABM8YIY2_9BACI</name>
<comment type="caution">
    <text evidence="1">The sequence shown here is derived from an EMBL/GenBank/DDBJ whole genome shotgun (WGS) entry which is preliminary data.</text>
</comment>
<keyword evidence="2" id="KW-1185">Reference proteome</keyword>
<dbReference type="EMBL" id="CAKJTJ010000002">
    <property type="protein sequence ID" value="CAG9619831.1"/>
    <property type="molecule type" value="Genomic_DNA"/>
</dbReference>
<dbReference type="Proteomes" id="UP000789833">
    <property type="component" value="Unassembled WGS sequence"/>
</dbReference>